<evidence type="ECO:0000313" key="2">
    <source>
        <dbReference type="Proteomes" id="UP000187203"/>
    </source>
</evidence>
<evidence type="ECO:0000313" key="1">
    <source>
        <dbReference type="EMBL" id="OMO65002.1"/>
    </source>
</evidence>
<dbReference type="Proteomes" id="UP000187203">
    <property type="component" value="Unassembled WGS sequence"/>
</dbReference>
<organism evidence="1 2">
    <name type="scientific">Corchorus olitorius</name>
    <dbReference type="NCBI Taxonomy" id="93759"/>
    <lineage>
        <taxon>Eukaryota</taxon>
        <taxon>Viridiplantae</taxon>
        <taxon>Streptophyta</taxon>
        <taxon>Embryophyta</taxon>
        <taxon>Tracheophyta</taxon>
        <taxon>Spermatophyta</taxon>
        <taxon>Magnoliopsida</taxon>
        <taxon>eudicotyledons</taxon>
        <taxon>Gunneridae</taxon>
        <taxon>Pentapetalae</taxon>
        <taxon>rosids</taxon>
        <taxon>malvids</taxon>
        <taxon>Malvales</taxon>
        <taxon>Malvaceae</taxon>
        <taxon>Grewioideae</taxon>
        <taxon>Apeibeae</taxon>
        <taxon>Corchorus</taxon>
    </lineage>
</organism>
<proteinExistence type="predicted"/>
<accession>A0A1R3H3U7</accession>
<gene>
    <name evidence="1" type="ORF">COLO4_31606</name>
</gene>
<dbReference type="AlphaFoldDB" id="A0A1R3H3U7"/>
<reference evidence="2" key="1">
    <citation type="submission" date="2013-09" db="EMBL/GenBank/DDBJ databases">
        <title>Corchorus olitorius genome sequencing.</title>
        <authorList>
            <person name="Alam M."/>
            <person name="Haque M.S."/>
            <person name="Islam M.S."/>
            <person name="Emdad E.M."/>
            <person name="Islam M.M."/>
            <person name="Ahmed B."/>
            <person name="Halim A."/>
            <person name="Hossen Q.M.M."/>
            <person name="Hossain M.Z."/>
            <person name="Ahmed R."/>
            <person name="Khan M.M."/>
            <person name="Islam R."/>
            <person name="Rashid M.M."/>
            <person name="Khan S.A."/>
            <person name="Rahman M.S."/>
            <person name="Alam M."/>
            <person name="Yahiya A.S."/>
            <person name="Khan M.S."/>
            <person name="Azam M.S."/>
            <person name="Haque T."/>
            <person name="Lashkar M.Z.H."/>
            <person name="Akhand A.I."/>
            <person name="Morshed G."/>
            <person name="Roy S."/>
            <person name="Uddin K.S."/>
            <person name="Rabeya T."/>
            <person name="Hossain A.S."/>
            <person name="Chowdhury A."/>
            <person name="Snigdha A.R."/>
            <person name="Mortoza M.S."/>
            <person name="Matin S.A."/>
            <person name="Hoque S.M.E."/>
            <person name="Islam M.K."/>
            <person name="Roy D.K."/>
            <person name="Haider R."/>
            <person name="Moosa M.M."/>
            <person name="Elias S.M."/>
            <person name="Hasan A.M."/>
            <person name="Jahan S."/>
            <person name="Shafiuddin M."/>
            <person name="Mahmood N."/>
            <person name="Shommy N.S."/>
        </authorList>
    </citation>
    <scope>NUCLEOTIDE SEQUENCE [LARGE SCALE GENOMIC DNA]</scope>
    <source>
        <strain evidence="2">cv. O-4</strain>
    </source>
</reference>
<sequence length="294" mass="34302">MESLMSEQVKGNGFGPDLQRVLRALAITLNSLHKRCRFHGNIDEASLFDNIIVNRNGVELKTQSRASMMNPYSGMLKDLKGFIDLIKYIGDKHKPNGMSLPIEYNQFLDLINEFQSLLNQTNLEPRMYGDFREAEFWIFSFPVFLTPHEKCEYIEKVWSIKREYEDIFNRVKLSEDPYWLTSITNQKFLETARRATNPVTRYCKYHNNPTGRFQYFHYSIDRSGESGELPNTAAQYFHDTFPYAFGEMHIALYKYLPENGPDGIRTLVIREFDASFVGIWGLARARSHKEIICS</sequence>
<protein>
    <submittedName>
        <fullName evidence="1">Uncharacterized protein</fullName>
    </submittedName>
</protein>
<comment type="caution">
    <text evidence="1">The sequence shown here is derived from an EMBL/GenBank/DDBJ whole genome shotgun (WGS) entry which is preliminary data.</text>
</comment>
<dbReference type="EMBL" id="AWUE01020863">
    <property type="protein sequence ID" value="OMO65002.1"/>
    <property type="molecule type" value="Genomic_DNA"/>
</dbReference>
<keyword evidence="2" id="KW-1185">Reference proteome</keyword>
<name>A0A1R3H3U7_9ROSI</name>